<evidence type="ECO:0000256" key="1">
    <source>
        <dbReference type="ARBA" id="ARBA00004648"/>
    </source>
</evidence>
<keyword evidence="6 9" id="KW-1133">Transmembrane helix</keyword>
<protein>
    <recommendedName>
        <fullName evidence="8">Signal peptidase complex subunit 3</fullName>
    </recommendedName>
</protein>
<organism evidence="10 11">
    <name type="scientific">Tritrichomonas musculus</name>
    <dbReference type="NCBI Taxonomy" id="1915356"/>
    <lineage>
        <taxon>Eukaryota</taxon>
        <taxon>Metamonada</taxon>
        <taxon>Parabasalia</taxon>
        <taxon>Tritrichomonadida</taxon>
        <taxon>Tritrichomonadidae</taxon>
        <taxon>Tritrichomonas</taxon>
    </lineage>
</organism>
<keyword evidence="3 9" id="KW-0812">Transmembrane</keyword>
<evidence type="ECO:0000256" key="7">
    <source>
        <dbReference type="ARBA" id="ARBA00023136"/>
    </source>
</evidence>
<keyword evidence="5" id="KW-0735">Signal-anchor</keyword>
<proteinExistence type="inferred from homology"/>
<dbReference type="PIRSF" id="PIRSF016089">
    <property type="entry name" value="SPC22"/>
    <property type="match status" value="1"/>
</dbReference>
<evidence type="ECO:0000256" key="4">
    <source>
        <dbReference type="ARBA" id="ARBA00022824"/>
    </source>
</evidence>
<dbReference type="PANTHER" id="PTHR12804:SF0">
    <property type="entry name" value="SIGNAL PEPTIDASE COMPLEX SUBUNIT 3"/>
    <property type="match status" value="1"/>
</dbReference>
<sequence>MNSMYNRLYCLFYMGMTAICTVAGIGALMAHFYSLDVPIDFEVSKVGWFHATRRGFEEAELHFNINADLSSLVHVNTRHFYSYIFAEWGESDNDSHKSILWDRLITRENPRFIENDVMPNFTLRQVGTSIRGKPVKLTFRIQLIPFVGFFRTKDLATRTYTLPKSYSDI</sequence>
<name>A0ABR2KL17_9EUKA</name>
<evidence type="ECO:0000256" key="5">
    <source>
        <dbReference type="ARBA" id="ARBA00022968"/>
    </source>
</evidence>
<evidence type="ECO:0000256" key="2">
    <source>
        <dbReference type="ARBA" id="ARBA00009289"/>
    </source>
</evidence>
<evidence type="ECO:0000256" key="6">
    <source>
        <dbReference type="ARBA" id="ARBA00022989"/>
    </source>
</evidence>
<comment type="similarity">
    <text evidence="2">Belongs to the SPCS3 family.</text>
</comment>
<keyword evidence="4" id="KW-0256">Endoplasmic reticulum</keyword>
<comment type="caution">
    <text evidence="10">The sequence shown here is derived from an EMBL/GenBank/DDBJ whole genome shotgun (WGS) entry which is preliminary data.</text>
</comment>
<dbReference type="Pfam" id="PF04573">
    <property type="entry name" value="SPC22"/>
    <property type="match status" value="1"/>
</dbReference>
<gene>
    <name evidence="10" type="ORF">M9Y10_029047</name>
</gene>
<evidence type="ECO:0000256" key="3">
    <source>
        <dbReference type="ARBA" id="ARBA00022692"/>
    </source>
</evidence>
<dbReference type="Proteomes" id="UP001470230">
    <property type="component" value="Unassembled WGS sequence"/>
</dbReference>
<feature type="transmembrane region" description="Helical" evidence="9">
    <location>
        <begin position="12"/>
        <end position="33"/>
    </location>
</feature>
<comment type="subcellular location">
    <subcellularLocation>
        <location evidence="1">Endoplasmic reticulum membrane</location>
        <topology evidence="1">Single-pass type II membrane protein</topology>
    </subcellularLocation>
</comment>
<keyword evidence="11" id="KW-1185">Reference proteome</keyword>
<evidence type="ECO:0000313" key="10">
    <source>
        <dbReference type="EMBL" id="KAK8891825.1"/>
    </source>
</evidence>
<dbReference type="EMBL" id="JAPFFF010000004">
    <property type="protein sequence ID" value="KAK8891825.1"/>
    <property type="molecule type" value="Genomic_DNA"/>
</dbReference>
<evidence type="ECO:0000256" key="8">
    <source>
        <dbReference type="ARBA" id="ARBA00029556"/>
    </source>
</evidence>
<dbReference type="InterPro" id="IPR007653">
    <property type="entry name" value="SPC3"/>
</dbReference>
<dbReference type="PANTHER" id="PTHR12804">
    <property type="entry name" value="MICROSOMAL SIGNAL PEPTIDASE 23 KD SUBUNIT SPC22/23"/>
    <property type="match status" value="1"/>
</dbReference>
<evidence type="ECO:0000256" key="9">
    <source>
        <dbReference type="SAM" id="Phobius"/>
    </source>
</evidence>
<reference evidence="10 11" key="1">
    <citation type="submission" date="2024-04" db="EMBL/GenBank/DDBJ databases">
        <title>Tritrichomonas musculus Genome.</title>
        <authorList>
            <person name="Alves-Ferreira E."/>
            <person name="Grigg M."/>
            <person name="Lorenzi H."/>
            <person name="Galac M."/>
        </authorList>
    </citation>
    <scope>NUCLEOTIDE SEQUENCE [LARGE SCALE GENOMIC DNA]</scope>
    <source>
        <strain evidence="10 11">EAF2021</strain>
    </source>
</reference>
<evidence type="ECO:0000313" key="11">
    <source>
        <dbReference type="Proteomes" id="UP001470230"/>
    </source>
</evidence>
<accession>A0ABR2KL17</accession>
<keyword evidence="7 9" id="KW-0472">Membrane</keyword>